<dbReference type="SMART" id="SM00423">
    <property type="entry name" value="PSI"/>
    <property type="match status" value="1"/>
</dbReference>
<dbReference type="PANTHER" id="PTHR22625:SF70">
    <property type="entry name" value="PLEXIN A, ISOFORM A"/>
    <property type="match status" value="1"/>
</dbReference>
<dbReference type="GO" id="GO:0005886">
    <property type="term" value="C:plasma membrane"/>
    <property type="evidence" value="ECO:0007669"/>
    <property type="project" value="TreeGrafter"/>
</dbReference>
<keyword evidence="3" id="KW-0325">Glycoprotein</keyword>
<dbReference type="PANTHER" id="PTHR22625">
    <property type="entry name" value="PLEXIN"/>
    <property type="match status" value="1"/>
</dbReference>
<comment type="subcellular location">
    <subcellularLocation>
        <location evidence="1">Membrane</location>
    </subcellularLocation>
</comment>
<dbReference type="InterPro" id="IPR013783">
    <property type="entry name" value="Ig-like_fold"/>
</dbReference>
<accession>A0A183DFD5</accession>
<evidence type="ECO:0000256" key="2">
    <source>
        <dbReference type="ARBA" id="ARBA00023136"/>
    </source>
</evidence>
<dbReference type="Gene3D" id="2.60.40.10">
    <property type="entry name" value="Immunoglobulins"/>
    <property type="match status" value="1"/>
</dbReference>
<dbReference type="InterPro" id="IPR016201">
    <property type="entry name" value="PSI"/>
</dbReference>
<dbReference type="GO" id="GO:0030334">
    <property type="term" value="P:regulation of cell migration"/>
    <property type="evidence" value="ECO:0007669"/>
    <property type="project" value="TreeGrafter"/>
</dbReference>
<dbReference type="InterPro" id="IPR002165">
    <property type="entry name" value="Plexin_repeat"/>
</dbReference>
<keyword evidence="2" id="KW-0472">Membrane</keyword>
<evidence type="ECO:0000256" key="1">
    <source>
        <dbReference type="ARBA" id="ARBA00004370"/>
    </source>
</evidence>
<evidence type="ECO:0000313" key="5">
    <source>
        <dbReference type="WBParaSite" id="GPUH_0000743501-mRNA-1"/>
    </source>
</evidence>
<dbReference type="GO" id="GO:0002116">
    <property type="term" value="C:semaphorin receptor complex"/>
    <property type="evidence" value="ECO:0007669"/>
    <property type="project" value="TreeGrafter"/>
</dbReference>
<sequence>LQDLELDGTGDHVYALTPKKLQVQVVKIRVRQCGGSGDCRSCLDQRDPYCGWCVLNNACVPESNCTKSIPSTAHDWLTYQNGRCPAYEFSLIFITSASFLNVELENLPNLGGSLSCIFDFGSARGSVVVDAEPNGDQDNRIKTLNTAAAAYVYKSAEKHLKMRVFERTGKCQDFVTVLLRVENG</sequence>
<organism evidence="5">
    <name type="scientific">Gongylonema pulchrum</name>
    <dbReference type="NCBI Taxonomy" id="637853"/>
    <lineage>
        <taxon>Eukaryota</taxon>
        <taxon>Metazoa</taxon>
        <taxon>Ecdysozoa</taxon>
        <taxon>Nematoda</taxon>
        <taxon>Chromadorea</taxon>
        <taxon>Rhabditida</taxon>
        <taxon>Spirurina</taxon>
        <taxon>Spiruromorpha</taxon>
        <taxon>Spiruroidea</taxon>
        <taxon>Gongylonematidae</taxon>
        <taxon>Gongylonema</taxon>
    </lineage>
</organism>
<evidence type="ECO:0000259" key="4">
    <source>
        <dbReference type="SMART" id="SM00423"/>
    </source>
</evidence>
<evidence type="ECO:0000256" key="3">
    <source>
        <dbReference type="ARBA" id="ARBA00023180"/>
    </source>
</evidence>
<dbReference type="GO" id="GO:0017154">
    <property type="term" value="F:semaphorin receptor activity"/>
    <property type="evidence" value="ECO:0007669"/>
    <property type="project" value="InterPro"/>
</dbReference>
<name>A0A183DFD5_9BILA</name>
<feature type="domain" description="PSI" evidence="4">
    <location>
        <begin position="32"/>
        <end position="85"/>
    </location>
</feature>
<dbReference type="WBParaSite" id="GPUH_0000743501-mRNA-1">
    <property type="protein sequence ID" value="GPUH_0000743501-mRNA-1"/>
    <property type="gene ID" value="GPUH_0000743501"/>
</dbReference>
<dbReference type="SUPFAM" id="SSF103575">
    <property type="entry name" value="Plexin repeat"/>
    <property type="match status" value="1"/>
</dbReference>
<dbReference type="InterPro" id="IPR031148">
    <property type="entry name" value="Plexin"/>
</dbReference>
<proteinExistence type="predicted"/>
<reference evidence="5" key="1">
    <citation type="submission" date="2016-06" db="UniProtKB">
        <authorList>
            <consortium name="WormBaseParasite"/>
        </authorList>
    </citation>
    <scope>IDENTIFICATION</scope>
</reference>
<dbReference type="Pfam" id="PF01437">
    <property type="entry name" value="PSI"/>
    <property type="match status" value="1"/>
</dbReference>
<protein>
    <submittedName>
        <fullName evidence="5">PSI domain-containing protein</fullName>
    </submittedName>
</protein>
<dbReference type="AlphaFoldDB" id="A0A183DFD5"/>